<comment type="caution">
    <text evidence="2">The sequence shown here is derived from an EMBL/GenBank/DDBJ whole genome shotgun (WGS) entry which is preliminary data.</text>
</comment>
<reference evidence="2 3" key="1">
    <citation type="submission" date="2015-06" db="EMBL/GenBank/DDBJ databases">
        <title>Cloning and characterization of the uncialamcin biosynthetic gene cluster.</title>
        <authorList>
            <person name="Yan X."/>
            <person name="Huang T."/>
            <person name="Ge H."/>
            <person name="Shen B."/>
        </authorList>
    </citation>
    <scope>NUCLEOTIDE SEQUENCE [LARGE SCALE GENOMIC DNA]</scope>
    <source>
        <strain evidence="2 3">DCA2648</strain>
    </source>
</reference>
<evidence type="ECO:0000256" key="1">
    <source>
        <dbReference type="SAM" id="MobiDB-lite"/>
    </source>
</evidence>
<dbReference type="EMBL" id="LFBV01000001">
    <property type="protein sequence ID" value="OKH95707.1"/>
    <property type="molecule type" value="Genomic_DNA"/>
</dbReference>
<dbReference type="Proteomes" id="UP000186455">
    <property type="component" value="Unassembled WGS sequence"/>
</dbReference>
<organism evidence="2 3">
    <name type="scientific">Streptomyces uncialis</name>
    <dbReference type="NCBI Taxonomy" id="1048205"/>
    <lineage>
        <taxon>Bacteria</taxon>
        <taxon>Bacillati</taxon>
        <taxon>Actinomycetota</taxon>
        <taxon>Actinomycetes</taxon>
        <taxon>Kitasatosporales</taxon>
        <taxon>Streptomycetaceae</taxon>
        <taxon>Streptomyces</taxon>
    </lineage>
</organism>
<evidence type="ECO:0000313" key="3">
    <source>
        <dbReference type="Proteomes" id="UP000186455"/>
    </source>
</evidence>
<dbReference type="AlphaFoldDB" id="A0A1Q4VCX7"/>
<name>A0A1Q4VCX7_9ACTN</name>
<evidence type="ECO:0000313" key="2">
    <source>
        <dbReference type="EMBL" id="OKH95707.1"/>
    </source>
</evidence>
<sequence length="120" mass="13207">MTHPGSRPTSSVSLRLLPWLSPEGKPSYLATDSNHGYLSRFADHVEAVQIDMARTLLDHACELLNEPKASPRELRFVATRLMEALADTLRVAQSRGQRLTVTDDPPDPPDGNCEMSRPAG</sequence>
<feature type="region of interest" description="Disordered" evidence="1">
    <location>
        <begin position="93"/>
        <end position="120"/>
    </location>
</feature>
<proteinExistence type="predicted"/>
<keyword evidence="3" id="KW-1185">Reference proteome</keyword>
<accession>A0A1Q4VCX7</accession>
<protein>
    <submittedName>
        <fullName evidence="2">Uncharacterized protein</fullName>
    </submittedName>
</protein>
<gene>
    <name evidence="2" type="ORF">AB852_02795</name>
</gene>